<dbReference type="EMBL" id="KJ794165">
    <property type="protein sequence ID" value="AIT42265.1"/>
    <property type="molecule type" value="mRNA"/>
</dbReference>
<reference evidence="5" key="1">
    <citation type="journal article" date="2014" name="Mol. Biosyst.">
        <title>A multi-omics strategy resolves the elusive nature of alkaloids in Podophyllum species.</title>
        <authorList>
            <person name="Marques J.V."/>
            <person name="Dalisay D.S."/>
            <person name="Yang H."/>
            <person name="Lee C."/>
            <person name="Davin L.B."/>
            <person name="Lewis N.G."/>
        </authorList>
    </citation>
    <scope>NUCLEOTIDE SEQUENCE</scope>
</reference>
<comment type="similarity">
    <text evidence="1">Belongs to the BetVI family.</text>
</comment>
<dbReference type="PANTHER" id="PTHR31213:SF19">
    <property type="entry name" value="BET V I_MAJOR LATEX PROTEIN DOMAIN-CONTAINING PROTEIN"/>
    <property type="match status" value="1"/>
</dbReference>
<organism evidence="5">
    <name type="scientific">Sinopodophyllum hexandrum</name>
    <name type="common">Himalayan may apple</name>
    <name type="synonym">Podophyllum hexandrum</name>
    <dbReference type="NCBI Taxonomy" id="93608"/>
    <lineage>
        <taxon>Eukaryota</taxon>
        <taxon>Viridiplantae</taxon>
        <taxon>Streptophyta</taxon>
        <taxon>Embryophyta</taxon>
        <taxon>Tracheophyta</taxon>
        <taxon>Spermatophyta</taxon>
        <taxon>Magnoliopsida</taxon>
        <taxon>Ranunculales</taxon>
        <taxon>Berberidaceae</taxon>
        <taxon>Podophylloideae</taxon>
        <taxon>Podophylleae</taxon>
        <taxon>Sinopodophyllum</taxon>
    </lineage>
</organism>
<dbReference type="GO" id="GO:0005634">
    <property type="term" value="C:nucleus"/>
    <property type="evidence" value="ECO:0007669"/>
    <property type="project" value="TreeGrafter"/>
</dbReference>
<evidence type="ECO:0000256" key="1">
    <source>
        <dbReference type="ARBA" id="ARBA00009744"/>
    </source>
</evidence>
<evidence type="ECO:0000259" key="4">
    <source>
        <dbReference type="Pfam" id="PF00407"/>
    </source>
</evidence>
<dbReference type="InterPro" id="IPR000916">
    <property type="entry name" value="Bet_v_I/MLP"/>
</dbReference>
<feature type="chain" id="PRO_5001930713" evidence="3">
    <location>
        <begin position="21"/>
        <end position="194"/>
    </location>
</feature>
<dbReference type="GO" id="GO:0004864">
    <property type="term" value="F:protein phosphatase inhibitor activity"/>
    <property type="evidence" value="ECO:0007669"/>
    <property type="project" value="TreeGrafter"/>
</dbReference>
<keyword evidence="3" id="KW-0732">Signal</keyword>
<dbReference type="GO" id="GO:0009820">
    <property type="term" value="P:alkaloid metabolic process"/>
    <property type="evidence" value="ECO:0007669"/>
    <property type="project" value="UniProtKB-KW"/>
</dbReference>
<dbReference type="CDD" id="cd07816">
    <property type="entry name" value="Bet_v1-like"/>
    <property type="match status" value="1"/>
</dbReference>
<dbReference type="GO" id="GO:0016829">
    <property type="term" value="F:lyase activity"/>
    <property type="evidence" value="ECO:0007669"/>
    <property type="project" value="UniProtKB-KW"/>
</dbReference>
<dbReference type="GO" id="GO:0006952">
    <property type="term" value="P:defense response"/>
    <property type="evidence" value="ECO:0007669"/>
    <property type="project" value="InterPro"/>
</dbReference>
<dbReference type="GO" id="GO:0038023">
    <property type="term" value="F:signaling receptor activity"/>
    <property type="evidence" value="ECO:0007669"/>
    <property type="project" value="TreeGrafter"/>
</dbReference>
<feature type="domain" description="Bet v I/Major latex protein" evidence="4">
    <location>
        <begin position="37"/>
        <end position="167"/>
    </location>
</feature>
<dbReference type="InterPro" id="IPR023393">
    <property type="entry name" value="START-like_dom_sf"/>
</dbReference>
<dbReference type="GO" id="GO:0010427">
    <property type="term" value="F:abscisic acid binding"/>
    <property type="evidence" value="ECO:0007669"/>
    <property type="project" value="TreeGrafter"/>
</dbReference>
<evidence type="ECO:0000256" key="2">
    <source>
        <dbReference type="ARBA" id="ARBA00022589"/>
    </source>
</evidence>
<dbReference type="EC" id="4.2.1.78" evidence="5"/>
<keyword evidence="2" id="KW-0017">Alkaloid metabolism</keyword>
<accession>A0A097H1C2</accession>
<dbReference type="SUPFAM" id="SSF55961">
    <property type="entry name" value="Bet v1-like"/>
    <property type="match status" value="1"/>
</dbReference>
<dbReference type="InterPro" id="IPR050279">
    <property type="entry name" value="Plant_def-hormone_signal"/>
</dbReference>
<proteinExistence type="evidence at transcript level"/>
<dbReference type="GO" id="GO:0009738">
    <property type="term" value="P:abscisic acid-activated signaling pathway"/>
    <property type="evidence" value="ECO:0007669"/>
    <property type="project" value="TreeGrafter"/>
</dbReference>
<protein>
    <submittedName>
        <fullName evidence="5">Norcoclaurine synthase</fullName>
        <ecNumber evidence="5">4.2.1.78</ecNumber>
    </submittedName>
</protein>
<dbReference type="Pfam" id="PF00407">
    <property type="entry name" value="Bet_v_1"/>
    <property type="match status" value="1"/>
</dbReference>
<name>A0A097H1C2_SINHE</name>
<sequence length="194" mass="21738">MRMEIVSLFLFFLACGTSQGRPLLESKLYRKSTIQKVLHHESTVAASAEEVWQVYSSPELPKHLSELLPGAFEKVEIFGDGGVGTILEMVFPPGEIPQSYKEKFVLIDDERRLKKVEMIEGGYLDMGVTFYMDTIHIVATGCNSCIIKSSTEYYVKPEFADKVQPLITTAPLEAMDEAITKIVLANKNKSLIEI</sequence>
<gene>
    <name evidence="5" type="primary">NCS</name>
</gene>
<dbReference type="Gene3D" id="3.30.530.20">
    <property type="match status" value="1"/>
</dbReference>
<evidence type="ECO:0000313" key="5">
    <source>
        <dbReference type="EMBL" id="AIT42265.1"/>
    </source>
</evidence>
<dbReference type="SMR" id="A0A097H1C2"/>
<keyword evidence="5" id="KW-0456">Lyase</keyword>
<dbReference type="GO" id="GO:0005737">
    <property type="term" value="C:cytoplasm"/>
    <property type="evidence" value="ECO:0007669"/>
    <property type="project" value="TreeGrafter"/>
</dbReference>
<feature type="signal peptide" evidence="3">
    <location>
        <begin position="1"/>
        <end position="20"/>
    </location>
</feature>
<evidence type="ECO:0000256" key="3">
    <source>
        <dbReference type="SAM" id="SignalP"/>
    </source>
</evidence>
<dbReference type="PROSITE" id="PS51257">
    <property type="entry name" value="PROKAR_LIPOPROTEIN"/>
    <property type="match status" value="1"/>
</dbReference>
<dbReference type="AlphaFoldDB" id="A0A097H1C2"/>
<dbReference type="PANTHER" id="PTHR31213">
    <property type="entry name" value="OS08G0374000 PROTEIN-RELATED"/>
    <property type="match status" value="1"/>
</dbReference>